<keyword evidence="2" id="KW-1185">Reference proteome</keyword>
<dbReference type="InterPro" id="IPR010562">
    <property type="entry name" value="Haemolymph_juvenile_hormone-bd"/>
</dbReference>
<protein>
    <submittedName>
        <fullName evidence="1">Uncharacterized protein</fullName>
    </submittedName>
</protein>
<evidence type="ECO:0000313" key="2">
    <source>
        <dbReference type="Proteomes" id="UP001378592"/>
    </source>
</evidence>
<dbReference type="PANTHER" id="PTHR11008">
    <property type="entry name" value="PROTEIN TAKEOUT-LIKE PROTEIN"/>
    <property type="match status" value="1"/>
</dbReference>
<dbReference type="InterPro" id="IPR038606">
    <property type="entry name" value="To_sf"/>
</dbReference>
<proteinExistence type="predicted"/>
<dbReference type="GO" id="GO:0005615">
    <property type="term" value="C:extracellular space"/>
    <property type="evidence" value="ECO:0007669"/>
    <property type="project" value="TreeGrafter"/>
</dbReference>
<dbReference type="AlphaFoldDB" id="A0AAN9VJ91"/>
<reference evidence="1 2" key="1">
    <citation type="submission" date="2024-03" db="EMBL/GenBank/DDBJ databases">
        <title>The genome assembly and annotation of the cricket Gryllus longicercus Weissman &amp; Gray.</title>
        <authorList>
            <person name="Szrajer S."/>
            <person name="Gray D."/>
            <person name="Ylla G."/>
        </authorList>
    </citation>
    <scope>NUCLEOTIDE SEQUENCE [LARGE SCALE GENOMIC DNA]</scope>
    <source>
        <strain evidence="1">DAG 2021-001</strain>
        <tissue evidence="1">Whole body minus gut</tissue>
    </source>
</reference>
<dbReference type="Gene3D" id="3.15.10.30">
    <property type="entry name" value="Haemolymph juvenile hormone binding protein"/>
    <property type="match status" value="1"/>
</dbReference>
<dbReference type="Proteomes" id="UP001378592">
    <property type="component" value="Unassembled WGS sequence"/>
</dbReference>
<evidence type="ECO:0000313" key="1">
    <source>
        <dbReference type="EMBL" id="KAK7864171.1"/>
    </source>
</evidence>
<dbReference type="EMBL" id="JAZDUA010000209">
    <property type="protein sequence ID" value="KAK7864171.1"/>
    <property type="molecule type" value="Genomic_DNA"/>
</dbReference>
<dbReference type="PANTHER" id="PTHR11008:SF39">
    <property type="entry name" value="CIRCADIAN CLOCK-CONTROLLED PROTEIN-LIKE PROTEIN"/>
    <property type="match status" value="1"/>
</dbReference>
<sequence length="105" mass="11658">MCAADVDAEVVLMTEEEERDGESFLALKELQVLVQEVRQASVRLDNLFGGDPMLGEVVNAAVNAHFPKVLQELRPALQHSLQDALRDLVAKILASYPTRLLFPED</sequence>
<gene>
    <name evidence="1" type="ORF">R5R35_004086</name>
</gene>
<name>A0AAN9VJ91_9ORTH</name>
<organism evidence="1 2">
    <name type="scientific">Gryllus longicercus</name>
    <dbReference type="NCBI Taxonomy" id="2509291"/>
    <lineage>
        <taxon>Eukaryota</taxon>
        <taxon>Metazoa</taxon>
        <taxon>Ecdysozoa</taxon>
        <taxon>Arthropoda</taxon>
        <taxon>Hexapoda</taxon>
        <taxon>Insecta</taxon>
        <taxon>Pterygota</taxon>
        <taxon>Neoptera</taxon>
        <taxon>Polyneoptera</taxon>
        <taxon>Orthoptera</taxon>
        <taxon>Ensifera</taxon>
        <taxon>Gryllidea</taxon>
        <taxon>Grylloidea</taxon>
        <taxon>Gryllidae</taxon>
        <taxon>Gryllinae</taxon>
        <taxon>Gryllus</taxon>
    </lineage>
</organism>
<dbReference type="Pfam" id="PF06585">
    <property type="entry name" value="JHBP"/>
    <property type="match status" value="1"/>
</dbReference>
<accession>A0AAN9VJ91</accession>
<comment type="caution">
    <text evidence="1">The sequence shown here is derived from an EMBL/GenBank/DDBJ whole genome shotgun (WGS) entry which is preliminary data.</text>
</comment>